<evidence type="ECO:0000259" key="2">
    <source>
        <dbReference type="Pfam" id="PF13386"/>
    </source>
</evidence>
<gene>
    <name evidence="3" type="ORF">DK846_05540</name>
</gene>
<dbReference type="Proteomes" id="UP000245657">
    <property type="component" value="Unassembled WGS sequence"/>
</dbReference>
<evidence type="ECO:0000256" key="1">
    <source>
        <dbReference type="SAM" id="Phobius"/>
    </source>
</evidence>
<accession>A0A2V2N3F3</accession>
<keyword evidence="1" id="KW-1133">Transmembrane helix</keyword>
<feature type="transmembrane region" description="Helical" evidence="1">
    <location>
        <begin position="69"/>
        <end position="94"/>
    </location>
</feature>
<dbReference type="OrthoDB" id="147898at2157"/>
<dbReference type="Pfam" id="PF13386">
    <property type="entry name" value="DsbD_2"/>
    <property type="match status" value="1"/>
</dbReference>
<feature type="transmembrane region" description="Helical" evidence="1">
    <location>
        <begin position="114"/>
        <end position="133"/>
    </location>
</feature>
<protein>
    <recommendedName>
        <fullName evidence="2">Urease accessory protein UreH-like transmembrane domain-containing protein</fullName>
    </recommendedName>
</protein>
<reference evidence="3 4" key="1">
    <citation type="submission" date="2018-05" db="EMBL/GenBank/DDBJ databases">
        <title>Draft genome of Methanospirillum lacunae Ki8-1.</title>
        <authorList>
            <person name="Dueholm M.S."/>
            <person name="Nielsen P.H."/>
            <person name="Bakmann L.F."/>
            <person name="Otzen D.E."/>
        </authorList>
    </citation>
    <scope>NUCLEOTIDE SEQUENCE [LARGE SCALE GENOMIC DNA]</scope>
    <source>
        <strain evidence="3 4">Ki8-1</strain>
    </source>
</reference>
<feature type="domain" description="Urease accessory protein UreH-like transmembrane" evidence="2">
    <location>
        <begin position="16"/>
        <end position="125"/>
    </location>
</feature>
<keyword evidence="1" id="KW-0812">Transmembrane</keyword>
<evidence type="ECO:0000313" key="3">
    <source>
        <dbReference type="EMBL" id="PWR73045.1"/>
    </source>
</evidence>
<organism evidence="3 4">
    <name type="scientific">Methanospirillum lacunae</name>
    <dbReference type="NCBI Taxonomy" id="668570"/>
    <lineage>
        <taxon>Archaea</taxon>
        <taxon>Methanobacteriati</taxon>
        <taxon>Methanobacteriota</taxon>
        <taxon>Stenosarchaea group</taxon>
        <taxon>Methanomicrobia</taxon>
        <taxon>Methanomicrobiales</taxon>
        <taxon>Methanospirillaceae</taxon>
        <taxon>Methanospirillum</taxon>
    </lineage>
</organism>
<dbReference type="AlphaFoldDB" id="A0A2V2N3F3"/>
<dbReference type="InterPro" id="IPR039447">
    <property type="entry name" value="UreH-like_TM_dom"/>
</dbReference>
<dbReference type="EMBL" id="QGMY01000004">
    <property type="protein sequence ID" value="PWR73045.1"/>
    <property type="molecule type" value="Genomic_DNA"/>
</dbReference>
<keyword evidence="1" id="KW-0472">Membrane</keyword>
<sequence>MLEIISFSFGFEYVGLQKLKGRLIQKFSYQGLLGRFLLGIFFALSFCPFSAVLFFGMLMPLALSSQNPIGVPLAFGFATSLPVILFSVLLVTGVKRCSYFLGRVQTAELWFRRFVAVLFNVIGLYFTVMLFSGNQPKNYFPRLVSIQVMISSLSSLNFFS</sequence>
<comment type="caution">
    <text evidence="3">The sequence shown here is derived from an EMBL/GenBank/DDBJ whole genome shotgun (WGS) entry which is preliminary data.</text>
</comment>
<proteinExistence type="predicted"/>
<name>A0A2V2N3F3_9EURY</name>
<keyword evidence="4" id="KW-1185">Reference proteome</keyword>
<evidence type="ECO:0000313" key="4">
    <source>
        <dbReference type="Proteomes" id="UP000245657"/>
    </source>
</evidence>
<feature type="transmembrane region" description="Helical" evidence="1">
    <location>
        <begin position="36"/>
        <end position="63"/>
    </location>
</feature>